<dbReference type="InterPro" id="IPR001374">
    <property type="entry name" value="R3H_dom"/>
</dbReference>
<dbReference type="CDD" id="cd02644">
    <property type="entry name" value="R3H_jag"/>
    <property type="match status" value="1"/>
</dbReference>
<dbReference type="InterPro" id="IPR039247">
    <property type="entry name" value="KhpB"/>
</dbReference>
<evidence type="ECO:0000313" key="3">
    <source>
        <dbReference type="Proteomes" id="UP000177941"/>
    </source>
</evidence>
<dbReference type="AlphaFoldDB" id="A0A1G1XA29"/>
<dbReference type="PANTHER" id="PTHR35800:SF1">
    <property type="entry name" value="RNA-BINDING PROTEIN KHPB"/>
    <property type="match status" value="1"/>
</dbReference>
<dbReference type="Pfam" id="PF01424">
    <property type="entry name" value="R3H"/>
    <property type="match status" value="1"/>
</dbReference>
<reference evidence="2 3" key="1">
    <citation type="journal article" date="2016" name="Nat. Commun.">
        <title>Thousands of microbial genomes shed light on interconnected biogeochemical processes in an aquifer system.</title>
        <authorList>
            <person name="Anantharaman K."/>
            <person name="Brown C.T."/>
            <person name="Hug L.A."/>
            <person name="Sharon I."/>
            <person name="Castelle C.J."/>
            <person name="Probst A.J."/>
            <person name="Thomas B.C."/>
            <person name="Singh A."/>
            <person name="Wilkins M.J."/>
            <person name="Karaoz U."/>
            <person name="Brodie E.L."/>
            <person name="Williams K.H."/>
            <person name="Hubbard S.S."/>
            <person name="Banfield J.F."/>
        </authorList>
    </citation>
    <scope>NUCLEOTIDE SEQUENCE [LARGE SCALE GENOMIC DNA]</scope>
</reference>
<dbReference type="PROSITE" id="PS51061">
    <property type="entry name" value="R3H"/>
    <property type="match status" value="1"/>
</dbReference>
<sequence length="155" mass="17215">MQRIQDALIAEHVRRLLNGMGFKDAQVYCDSPQEHMLRISVHTEDSGSALIGAQGARLHALQHIIRCILRKNLHTDVYILVDVNGYRARRERGLAGLAEETARKAQRTGKAIALMPMNAVDRRAIHTALAGHKDVQTESLGEGAARRVVIHPVFL</sequence>
<dbReference type="SUPFAM" id="SSF82708">
    <property type="entry name" value="R3H domain"/>
    <property type="match status" value="1"/>
</dbReference>
<gene>
    <name evidence="2" type="ORF">A3E36_04125</name>
</gene>
<evidence type="ECO:0000313" key="2">
    <source>
        <dbReference type="EMBL" id="OGY36731.1"/>
    </source>
</evidence>
<dbReference type="InterPro" id="IPR034079">
    <property type="entry name" value="R3H_KhpB"/>
</dbReference>
<protein>
    <recommendedName>
        <fullName evidence="1">R3H domain-containing protein</fullName>
    </recommendedName>
</protein>
<dbReference type="GO" id="GO:0003723">
    <property type="term" value="F:RNA binding"/>
    <property type="evidence" value="ECO:0007669"/>
    <property type="project" value="InterPro"/>
</dbReference>
<dbReference type="Proteomes" id="UP000177941">
    <property type="component" value="Unassembled WGS sequence"/>
</dbReference>
<dbReference type="InterPro" id="IPR015946">
    <property type="entry name" value="KH_dom-like_a/b"/>
</dbReference>
<dbReference type="PANTHER" id="PTHR35800">
    <property type="entry name" value="PROTEIN JAG"/>
    <property type="match status" value="1"/>
</dbReference>
<dbReference type="Gene3D" id="3.30.300.20">
    <property type="match status" value="1"/>
</dbReference>
<dbReference type="EMBL" id="MHHS01000030">
    <property type="protein sequence ID" value="OGY36731.1"/>
    <property type="molecule type" value="Genomic_DNA"/>
</dbReference>
<accession>A0A1G1XA29</accession>
<organism evidence="2 3">
    <name type="scientific">Candidatus Andersenbacteria bacterium RIFCSPHIGHO2_12_FULL_45_11b</name>
    <dbReference type="NCBI Taxonomy" id="1797282"/>
    <lineage>
        <taxon>Bacteria</taxon>
        <taxon>Candidatus Anderseniibacteriota</taxon>
    </lineage>
</organism>
<dbReference type="SMART" id="SM00393">
    <property type="entry name" value="R3H"/>
    <property type="match status" value="1"/>
</dbReference>
<evidence type="ECO:0000259" key="1">
    <source>
        <dbReference type="PROSITE" id="PS51061"/>
    </source>
</evidence>
<dbReference type="Gene3D" id="3.30.1370.50">
    <property type="entry name" value="R3H-like domain"/>
    <property type="match status" value="1"/>
</dbReference>
<feature type="domain" description="R3H" evidence="1">
    <location>
        <begin position="88"/>
        <end position="154"/>
    </location>
</feature>
<proteinExistence type="predicted"/>
<comment type="caution">
    <text evidence="2">The sequence shown here is derived from an EMBL/GenBank/DDBJ whole genome shotgun (WGS) entry which is preliminary data.</text>
</comment>
<dbReference type="InterPro" id="IPR036867">
    <property type="entry name" value="R3H_dom_sf"/>
</dbReference>
<name>A0A1G1XA29_9BACT</name>